<dbReference type="PANTHER" id="PTHR45566">
    <property type="entry name" value="HTH-TYPE TRANSCRIPTIONAL REGULATOR YHJB-RELATED"/>
    <property type="match status" value="1"/>
</dbReference>
<dbReference type="Pfam" id="PF00072">
    <property type="entry name" value="Response_reg"/>
    <property type="match status" value="1"/>
</dbReference>
<dbReference type="SMART" id="SM00421">
    <property type="entry name" value="HTH_LUXR"/>
    <property type="match status" value="1"/>
</dbReference>
<sequence length="216" mass="22984">MKRAVLIADDHPLFRDALKLAVAQAVPGAQIIEADTVHSLFAALDAHPDPELLLLDLNMPGAQGFNALVQARANFPTVPIVVISAREDRRIMQRALGHGAAAFVPKSASINVIVEALRAVLSGDTWLPASATTGSDPPPLDQQEIDATSRLATLTPQQFRVLSMLSSGLLNKQIAAELEVSEATVKAHVSAVMQKLGVSNRTQAVLLAQRLSLDQP</sequence>
<name>A0A829Y794_9GAMM</name>
<dbReference type="SUPFAM" id="SSF46894">
    <property type="entry name" value="C-terminal effector domain of the bipartite response regulators"/>
    <property type="match status" value="1"/>
</dbReference>
<protein>
    <submittedName>
        <fullName evidence="6">DNA-binding response regulator</fullName>
    </submittedName>
</protein>
<gene>
    <name evidence="6" type="primary">tcsR</name>
    <name evidence="6" type="ORF">GCM10011487_08710</name>
</gene>
<dbReference type="GO" id="GO:0000160">
    <property type="term" value="P:phosphorelay signal transduction system"/>
    <property type="evidence" value="ECO:0007669"/>
    <property type="project" value="InterPro"/>
</dbReference>
<keyword evidence="7" id="KW-1185">Reference proteome</keyword>
<dbReference type="PRINTS" id="PR00038">
    <property type="entry name" value="HTHLUXR"/>
</dbReference>
<dbReference type="Proteomes" id="UP000445000">
    <property type="component" value="Unassembled WGS sequence"/>
</dbReference>
<accession>A0A829Y794</accession>
<evidence type="ECO:0000256" key="1">
    <source>
        <dbReference type="ARBA" id="ARBA00022553"/>
    </source>
</evidence>
<dbReference type="CDD" id="cd17535">
    <property type="entry name" value="REC_NarL-like"/>
    <property type="match status" value="1"/>
</dbReference>
<dbReference type="CDD" id="cd06170">
    <property type="entry name" value="LuxR_C_like"/>
    <property type="match status" value="1"/>
</dbReference>
<dbReference type="InterPro" id="IPR001789">
    <property type="entry name" value="Sig_transdc_resp-reg_receiver"/>
</dbReference>
<feature type="modified residue" description="4-aspartylphosphate" evidence="3">
    <location>
        <position position="56"/>
    </location>
</feature>
<dbReference type="SMART" id="SM00448">
    <property type="entry name" value="REC"/>
    <property type="match status" value="1"/>
</dbReference>
<keyword evidence="2 6" id="KW-0238">DNA-binding</keyword>
<dbReference type="EMBL" id="BLJN01000001">
    <property type="protein sequence ID" value="GFE78871.1"/>
    <property type="molecule type" value="Genomic_DNA"/>
</dbReference>
<evidence type="ECO:0000259" key="5">
    <source>
        <dbReference type="PROSITE" id="PS50110"/>
    </source>
</evidence>
<dbReference type="PANTHER" id="PTHR45566:SF1">
    <property type="entry name" value="HTH-TYPE TRANSCRIPTIONAL REGULATOR YHJB-RELATED"/>
    <property type="match status" value="1"/>
</dbReference>
<dbReference type="PROSITE" id="PS00622">
    <property type="entry name" value="HTH_LUXR_1"/>
    <property type="match status" value="1"/>
</dbReference>
<dbReference type="Gene3D" id="3.40.50.2300">
    <property type="match status" value="1"/>
</dbReference>
<organism evidence="6 7">
    <name type="scientific">Steroidobacter agaridevorans</name>
    <dbReference type="NCBI Taxonomy" id="2695856"/>
    <lineage>
        <taxon>Bacteria</taxon>
        <taxon>Pseudomonadati</taxon>
        <taxon>Pseudomonadota</taxon>
        <taxon>Gammaproteobacteria</taxon>
        <taxon>Steroidobacterales</taxon>
        <taxon>Steroidobacteraceae</taxon>
        <taxon>Steroidobacter</taxon>
    </lineage>
</organism>
<dbReference type="InterPro" id="IPR016032">
    <property type="entry name" value="Sig_transdc_resp-reg_C-effctor"/>
</dbReference>
<dbReference type="InterPro" id="IPR011006">
    <property type="entry name" value="CheY-like_superfamily"/>
</dbReference>
<dbReference type="InterPro" id="IPR058245">
    <property type="entry name" value="NreC/VraR/RcsB-like_REC"/>
</dbReference>
<dbReference type="SUPFAM" id="SSF52172">
    <property type="entry name" value="CheY-like"/>
    <property type="match status" value="1"/>
</dbReference>
<evidence type="ECO:0000256" key="2">
    <source>
        <dbReference type="ARBA" id="ARBA00023125"/>
    </source>
</evidence>
<feature type="domain" description="HTH luxR-type" evidence="4">
    <location>
        <begin position="147"/>
        <end position="212"/>
    </location>
</feature>
<dbReference type="AlphaFoldDB" id="A0A829Y794"/>
<dbReference type="InterPro" id="IPR051015">
    <property type="entry name" value="EvgA-like"/>
</dbReference>
<evidence type="ECO:0000313" key="6">
    <source>
        <dbReference type="EMBL" id="GFE78871.1"/>
    </source>
</evidence>
<reference evidence="7" key="1">
    <citation type="submission" date="2020-01" db="EMBL/GenBank/DDBJ databases">
        <title>'Steroidobacter agaridevorans' sp. nov., agar-degrading bacteria isolated from rhizosphere soils.</title>
        <authorList>
            <person name="Ikenaga M."/>
            <person name="Kataoka M."/>
            <person name="Murouchi A."/>
            <person name="Katsuragi S."/>
            <person name="Sakai M."/>
        </authorList>
    </citation>
    <scope>NUCLEOTIDE SEQUENCE [LARGE SCALE GENOMIC DNA]</scope>
    <source>
        <strain evidence="7">YU21-B</strain>
    </source>
</reference>
<dbReference type="Pfam" id="PF00196">
    <property type="entry name" value="GerE"/>
    <property type="match status" value="1"/>
</dbReference>
<dbReference type="PROSITE" id="PS50043">
    <property type="entry name" value="HTH_LUXR_2"/>
    <property type="match status" value="1"/>
</dbReference>
<dbReference type="RefSeq" id="WP_161810715.1">
    <property type="nucleotide sequence ID" value="NZ_BLJN01000001.1"/>
</dbReference>
<dbReference type="InterPro" id="IPR036388">
    <property type="entry name" value="WH-like_DNA-bd_sf"/>
</dbReference>
<dbReference type="InterPro" id="IPR000792">
    <property type="entry name" value="Tscrpt_reg_LuxR_C"/>
</dbReference>
<evidence type="ECO:0000313" key="7">
    <source>
        <dbReference type="Proteomes" id="UP000445000"/>
    </source>
</evidence>
<evidence type="ECO:0000256" key="3">
    <source>
        <dbReference type="PROSITE-ProRule" id="PRU00169"/>
    </source>
</evidence>
<dbReference type="GO" id="GO:0006355">
    <property type="term" value="P:regulation of DNA-templated transcription"/>
    <property type="evidence" value="ECO:0007669"/>
    <property type="project" value="InterPro"/>
</dbReference>
<dbReference type="Gene3D" id="1.10.10.10">
    <property type="entry name" value="Winged helix-like DNA-binding domain superfamily/Winged helix DNA-binding domain"/>
    <property type="match status" value="1"/>
</dbReference>
<keyword evidence="1 3" id="KW-0597">Phosphoprotein</keyword>
<comment type="caution">
    <text evidence="6">The sequence shown here is derived from an EMBL/GenBank/DDBJ whole genome shotgun (WGS) entry which is preliminary data.</text>
</comment>
<proteinExistence type="predicted"/>
<dbReference type="PROSITE" id="PS50110">
    <property type="entry name" value="RESPONSE_REGULATORY"/>
    <property type="match status" value="1"/>
</dbReference>
<dbReference type="GO" id="GO:0003677">
    <property type="term" value="F:DNA binding"/>
    <property type="evidence" value="ECO:0007669"/>
    <property type="project" value="UniProtKB-KW"/>
</dbReference>
<feature type="domain" description="Response regulatory" evidence="5">
    <location>
        <begin position="4"/>
        <end position="121"/>
    </location>
</feature>
<evidence type="ECO:0000259" key="4">
    <source>
        <dbReference type="PROSITE" id="PS50043"/>
    </source>
</evidence>